<evidence type="ECO:0000256" key="1">
    <source>
        <dbReference type="SAM" id="MobiDB-lite"/>
    </source>
</evidence>
<dbReference type="AlphaFoldDB" id="A0AAD8WAU9"/>
<gene>
    <name evidence="2" type="ORF">QYE76_067561</name>
</gene>
<feature type="region of interest" description="Disordered" evidence="1">
    <location>
        <begin position="110"/>
        <end position="133"/>
    </location>
</feature>
<protein>
    <submittedName>
        <fullName evidence="2">Uncharacterized protein</fullName>
    </submittedName>
</protein>
<feature type="region of interest" description="Disordered" evidence="1">
    <location>
        <begin position="26"/>
        <end position="74"/>
    </location>
</feature>
<feature type="compositionally biased region" description="Low complexity" evidence="1">
    <location>
        <begin position="54"/>
        <end position="66"/>
    </location>
</feature>
<evidence type="ECO:0000313" key="2">
    <source>
        <dbReference type="EMBL" id="KAK1649756.1"/>
    </source>
</evidence>
<organism evidence="2 3">
    <name type="scientific">Lolium multiflorum</name>
    <name type="common">Italian ryegrass</name>
    <name type="synonym">Lolium perenne subsp. multiflorum</name>
    <dbReference type="NCBI Taxonomy" id="4521"/>
    <lineage>
        <taxon>Eukaryota</taxon>
        <taxon>Viridiplantae</taxon>
        <taxon>Streptophyta</taxon>
        <taxon>Embryophyta</taxon>
        <taxon>Tracheophyta</taxon>
        <taxon>Spermatophyta</taxon>
        <taxon>Magnoliopsida</taxon>
        <taxon>Liliopsida</taxon>
        <taxon>Poales</taxon>
        <taxon>Poaceae</taxon>
        <taxon>BOP clade</taxon>
        <taxon>Pooideae</taxon>
        <taxon>Poodae</taxon>
        <taxon>Poeae</taxon>
        <taxon>Poeae Chloroplast Group 2 (Poeae type)</taxon>
        <taxon>Loliodinae</taxon>
        <taxon>Loliinae</taxon>
        <taxon>Lolium</taxon>
    </lineage>
</organism>
<sequence length="197" mass="21818">MDMENANPIVHDAVGSKRDASLFDVVPSKPSPPPVAVVSRRDGTPMSRCRTSRLRTPTTPSWTTHGTSDDEHHDVKTRQVLRRLQVGQYVSYFAKGVYRCPFCTRRLGTTSTASSRMPRTSATPSPRSATVNPYSFRSSTALGMHLRIQRVDISPGACLRSSPRLPRGARSGSRGRWGRRSPGRVLLLQSSFYFVVS</sequence>
<name>A0AAD8WAU9_LOLMU</name>
<evidence type="ECO:0000313" key="3">
    <source>
        <dbReference type="Proteomes" id="UP001231189"/>
    </source>
</evidence>
<dbReference type="EMBL" id="JAUUTY010000004">
    <property type="protein sequence ID" value="KAK1649756.1"/>
    <property type="molecule type" value="Genomic_DNA"/>
</dbReference>
<accession>A0AAD8WAU9</accession>
<dbReference type="Proteomes" id="UP001231189">
    <property type="component" value="Unassembled WGS sequence"/>
</dbReference>
<keyword evidence="3" id="KW-1185">Reference proteome</keyword>
<comment type="caution">
    <text evidence="2">The sequence shown here is derived from an EMBL/GenBank/DDBJ whole genome shotgun (WGS) entry which is preliminary data.</text>
</comment>
<reference evidence="2" key="1">
    <citation type="submission" date="2023-07" db="EMBL/GenBank/DDBJ databases">
        <title>A chromosome-level genome assembly of Lolium multiflorum.</title>
        <authorList>
            <person name="Chen Y."/>
            <person name="Copetti D."/>
            <person name="Kolliker R."/>
            <person name="Studer B."/>
        </authorList>
    </citation>
    <scope>NUCLEOTIDE SEQUENCE</scope>
    <source>
        <strain evidence="2">02402/16</strain>
        <tissue evidence="2">Leaf</tissue>
    </source>
</reference>
<proteinExistence type="predicted"/>